<dbReference type="InterPro" id="IPR004045">
    <property type="entry name" value="Glutathione_S-Trfase_N"/>
</dbReference>
<dbReference type="SUPFAM" id="SSF52833">
    <property type="entry name" value="Thioredoxin-like"/>
    <property type="match status" value="1"/>
</dbReference>
<dbReference type="EMBL" id="CABFNS010000778">
    <property type="protein sequence ID" value="VUC27977.1"/>
    <property type="molecule type" value="Genomic_DNA"/>
</dbReference>
<dbReference type="Proteomes" id="UP000766486">
    <property type="component" value="Unassembled WGS sequence"/>
</dbReference>
<dbReference type="CDD" id="cd03044">
    <property type="entry name" value="GST_N_EF1Bgamma"/>
    <property type="match status" value="1"/>
</dbReference>
<dbReference type="InterPro" id="IPR010987">
    <property type="entry name" value="Glutathione-S-Trfase_C-like"/>
</dbReference>
<dbReference type="Pfam" id="PF02798">
    <property type="entry name" value="GST_N"/>
    <property type="match status" value="1"/>
</dbReference>
<name>A0ABY6UAG0_BIOOC</name>
<dbReference type="PROSITE" id="PS50405">
    <property type="entry name" value="GST_CTER"/>
    <property type="match status" value="1"/>
</dbReference>
<evidence type="ECO:0000313" key="5">
    <source>
        <dbReference type="Proteomes" id="UP000766486"/>
    </source>
</evidence>
<dbReference type="InterPro" id="IPR004046">
    <property type="entry name" value="GST_C"/>
</dbReference>
<dbReference type="Pfam" id="PF00043">
    <property type="entry name" value="GST_C"/>
    <property type="match status" value="1"/>
</dbReference>
<dbReference type="PANTHER" id="PTHR43986">
    <property type="entry name" value="ELONGATION FACTOR 1-GAMMA"/>
    <property type="match status" value="1"/>
</dbReference>
<dbReference type="Gene3D" id="3.40.30.10">
    <property type="entry name" value="Glutaredoxin"/>
    <property type="match status" value="1"/>
</dbReference>
<protein>
    <recommendedName>
        <fullName evidence="3">GST C-terminal domain-containing protein</fullName>
    </recommendedName>
</protein>
<dbReference type="SUPFAM" id="SSF47616">
    <property type="entry name" value="GST C-terminal domain-like"/>
    <property type="match status" value="1"/>
</dbReference>
<dbReference type="SFLD" id="SFLDS00019">
    <property type="entry name" value="Glutathione_Transferase_(cytos"/>
    <property type="match status" value="1"/>
</dbReference>
<dbReference type="InterPro" id="IPR036282">
    <property type="entry name" value="Glutathione-S-Trfase_C_sf"/>
</dbReference>
<evidence type="ECO:0000313" key="4">
    <source>
        <dbReference type="EMBL" id="VUC27977.1"/>
    </source>
</evidence>
<dbReference type="PANTHER" id="PTHR43986:SF1">
    <property type="entry name" value="ELONGATION FACTOR 1-GAMMA"/>
    <property type="match status" value="1"/>
</dbReference>
<evidence type="ECO:0000259" key="3">
    <source>
        <dbReference type="PROSITE" id="PS50405"/>
    </source>
</evidence>
<dbReference type="InterPro" id="IPR036249">
    <property type="entry name" value="Thioredoxin-like_sf"/>
</dbReference>
<dbReference type="InterPro" id="IPR040079">
    <property type="entry name" value="Glutathione_S-Trfase"/>
</dbReference>
<evidence type="ECO:0000256" key="1">
    <source>
        <dbReference type="ARBA" id="ARBA00007409"/>
    </source>
</evidence>
<dbReference type="Gene3D" id="1.20.1050.10">
    <property type="match status" value="1"/>
</dbReference>
<evidence type="ECO:0000256" key="2">
    <source>
        <dbReference type="RuleBase" id="RU003494"/>
    </source>
</evidence>
<gene>
    <name evidence="4" type="ORF">CLO192961_LOCUS223470</name>
</gene>
<dbReference type="InterPro" id="IPR050802">
    <property type="entry name" value="EF-GSTs"/>
</dbReference>
<sequence length="237" mass="26586">MAFGTLFTTAENSRSIAIKVIAKAHKLELNMVYAELGNPSIEHLEVNKLGKIPTFVGEGGFVLSECIAVALYFTSQDENTTLLGKNKEEYASIVSWMSYFNSEILIPLADWFGPLLGKAPYNREYVENRSKATLRAIKVVEEHLGNCTFIVGEVLSLADIFCAGLLFRGFQFFFDKKWRQEHPNVTRWYEGITSQSIYSDVVPKLEVLEKPALTNKPPEKPFVPRQAAVLDVSDVKG</sequence>
<dbReference type="SFLD" id="SFLDG00358">
    <property type="entry name" value="Main_(cytGST)"/>
    <property type="match status" value="1"/>
</dbReference>
<keyword evidence="5" id="KW-1185">Reference proteome</keyword>
<feature type="domain" description="GST C-terminal" evidence="3">
    <location>
        <begin position="86"/>
        <end position="222"/>
    </location>
</feature>
<comment type="caution">
    <text evidence="4">The sequence shown here is derived from an EMBL/GenBank/DDBJ whole genome shotgun (WGS) entry which is preliminary data.</text>
</comment>
<comment type="similarity">
    <text evidence="1 2">Belongs to the GST superfamily.</text>
</comment>
<proteinExistence type="inferred from homology"/>
<reference evidence="4 5" key="1">
    <citation type="submission" date="2019-06" db="EMBL/GenBank/DDBJ databases">
        <authorList>
            <person name="Broberg M."/>
        </authorList>
    </citation>
    <scope>NUCLEOTIDE SEQUENCE [LARGE SCALE GENOMIC DNA]</scope>
</reference>
<accession>A0ABY6UAG0</accession>
<organism evidence="4 5">
    <name type="scientific">Bionectria ochroleuca</name>
    <name type="common">Gliocladium roseum</name>
    <dbReference type="NCBI Taxonomy" id="29856"/>
    <lineage>
        <taxon>Eukaryota</taxon>
        <taxon>Fungi</taxon>
        <taxon>Dikarya</taxon>
        <taxon>Ascomycota</taxon>
        <taxon>Pezizomycotina</taxon>
        <taxon>Sordariomycetes</taxon>
        <taxon>Hypocreomycetidae</taxon>
        <taxon>Hypocreales</taxon>
        <taxon>Bionectriaceae</taxon>
        <taxon>Clonostachys</taxon>
    </lineage>
</organism>
<dbReference type="CDD" id="cd03181">
    <property type="entry name" value="GST_C_EF1Bgamma_like"/>
    <property type="match status" value="1"/>
</dbReference>